<dbReference type="CDD" id="cd03794">
    <property type="entry name" value="GT4_WbuB-like"/>
    <property type="match status" value="1"/>
</dbReference>
<feature type="domain" description="Glycosyl transferase family 1" evidence="3">
    <location>
        <begin position="188"/>
        <end position="355"/>
    </location>
</feature>
<evidence type="ECO:0000259" key="3">
    <source>
        <dbReference type="Pfam" id="PF00534"/>
    </source>
</evidence>
<evidence type="ECO:0000313" key="4">
    <source>
        <dbReference type="EMBL" id="CEG13998.1"/>
    </source>
</evidence>
<keyword evidence="1" id="KW-0328">Glycosyltransferase</keyword>
<accession>A0A098EDA4</accession>
<dbReference type="PANTHER" id="PTHR12526:SF629">
    <property type="entry name" value="TEICHURONIC ACID BIOSYNTHESIS GLYCOSYLTRANSFERASE TUAH-RELATED"/>
    <property type="match status" value="1"/>
</dbReference>
<dbReference type="EMBL" id="CCXY01000453">
    <property type="protein sequence ID" value="CEG13998.1"/>
    <property type="molecule type" value="Genomic_DNA"/>
</dbReference>
<dbReference type="AlphaFoldDB" id="A0A098EDA4"/>
<gene>
    <name evidence="4" type="ORF">MSIBF_A860003</name>
</gene>
<reference evidence="4" key="1">
    <citation type="submission" date="2014-09" db="EMBL/GenBank/DDBJ databases">
        <authorList>
            <person name="Probst J Alexander"/>
        </authorList>
    </citation>
    <scope>NUCLEOTIDE SEQUENCE</scope>
</reference>
<protein>
    <submittedName>
        <fullName evidence="4">Putative Glycosyl transferase, group 1</fullName>
    </submittedName>
</protein>
<dbReference type="PANTHER" id="PTHR12526">
    <property type="entry name" value="GLYCOSYLTRANSFERASE"/>
    <property type="match status" value="1"/>
</dbReference>
<proteinExistence type="predicted"/>
<evidence type="ECO:0000256" key="1">
    <source>
        <dbReference type="ARBA" id="ARBA00022676"/>
    </source>
</evidence>
<dbReference type="SUPFAM" id="SSF53756">
    <property type="entry name" value="UDP-Glycosyltransferase/glycogen phosphorylase"/>
    <property type="match status" value="1"/>
</dbReference>
<evidence type="ECO:0000256" key="2">
    <source>
        <dbReference type="ARBA" id="ARBA00022679"/>
    </source>
</evidence>
<dbReference type="Gene3D" id="3.40.50.2000">
    <property type="entry name" value="Glycogen Phosphorylase B"/>
    <property type="match status" value="2"/>
</dbReference>
<name>A0A098EDA4_9ZZZZ</name>
<keyword evidence="2 4" id="KW-0808">Transferase</keyword>
<organism evidence="4">
    <name type="scientific">groundwater metagenome</name>
    <dbReference type="NCBI Taxonomy" id="717931"/>
    <lineage>
        <taxon>unclassified sequences</taxon>
        <taxon>metagenomes</taxon>
        <taxon>ecological metagenomes</taxon>
    </lineage>
</organism>
<dbReference type="Pfam" id="PF00534">
    <property type="entry name" value="Glycos_transf_1"/>
    <property type="match status" value="1"/>
</dbReference>
<sequence length="379" mass="44168">MENNKVCMLTTSHNPFDVRIFYKEAKSLQKDRYRVSIVAPYNEKINKDFEGVHIITITEKNHLLKWVRIFYEGLRLRANVYHCHEPISLLLCVIIKILTGRKIVYDIHEYATYRHSYWGSESKKNNLKQINFLINGMLPKIESFLFNFVDHFISVDEIIAEEELKNRNYTVIPNFPSLYFGKDYLKIENKTENICVYIGGVSLDRGSLNIIKASKIIKEHISDIKILFVGEFSEDKNEGVLNYVRGNNLSQNIFFTPPVYYTEIPKYLNSAKIGLMLYQPLDVYFKCVYPIKMFEYMLFALPIVSSNFPRISQTINKEKCGIAVDPASSGDIANAIIYLIEHPEEAKKMGENGRKAVEEKYNWGIMEKRLLMVYKNLTK</sequence>
<dbReference type="GO" id="GO:0016757">
    <property type="term" value="F:glycosyltransferase activity"/>
    <property type="evidence" value="ECO:0007669"/>
    <property type="project" value="UniProtKB-KW"/>
</dbReference>
<dbReference type="InterPro" id="IPR001296">
    <property type="entry name" value="Glyco_trans_1"/>
</dbReference>